<proteinExistence type="predicted"/>
<protein>
    <recommendedName>
        <fullName evidence="3">Immunity protein 30 domain-containing protein</fullName>
    </recommendedName>
</protein>
<organism evidence="1 2">
    <name type="scientific">Flavobacterium qiangtangense</name>
    <dbReference type="NCBI Taxonomy" id="1442595"/>
    <lineage>
        <taxon>Bacteria</taxon>
        <taxon>Pseudomonadati</taxon>
        <taxon>Bacteroidota</taxon>
        <taxon>Flavobacteriia</taxon>
        <taxon>Flavobacteriales</taxon>
        <taxon>Flavobacteriaceae</taxon>
        <taxon>Flavobacterium</taxon>
    </lineage>
</organism>
<evidence type="ECO:0000313" key="1">
    <source>
        <dbReference type="EMBL" id="MFC6098427.1"/>
    </source>
</evidence>
<evidence type="ECO:0000313" key="2">
    <source>
        <dbReference type="Proteomes" id="UP001596287"/>
    </source>
</evidence>
<dbReference type="EMBL" id="JBHSQB010000021">
    <property type="protein sequence ID" value="MFC6098427.1"/>
    <property type="molecule type" value="Genomic_DNA"/>
</dbReference>
<dbReference type="RefSeq" id="WP_379793444.1">
    <property type="nucleotide sequence ID" value="NZ_JBHSQB010000021.1"/>
</dbReference>
<sequence length="142" mass="16800">MTTNEIIEKLKNLKIENSEDYEKLEIIDELTNFLRQNSDGYLACEVMINLLERHPEVEFGSPGEPVHTLEKFEGHYEEFLMKSLDKHPTQMTVWMLNRMINGQEESEQKKLIQKLKDCITHPLADQATIEFAKDFYEYQTEE</sequence>
<name>A0ABW1PTV0_9FLAO</name>
<gene>
    <name evidence="1" type="ORF">ACFPVY_17395</name>
</gene>
<evidence type="ECO:0008006" key="3">
    <source>
        <dbReference type="Google" id="ProtNLM"/>
    </source>
</evidence>
<comment type="caution">
    <text evidence="1">The sequence shown here is derived from an EMBL/GenBank/DDBJ whole genome shotgun (WGS) entry which is preliminary data.</text>
</comment>
<reference evidence="2" key="1">
    <citation type="journal article" date="2019" name="Int. J. Syst. Evol. Microbiol.">
        <title>The Global Catalogue of Microorganisms (GCM) 10K type strain sequencing project: providing services to taxonomists for standard genome sequencing and annotation.</title>
        <authorList>
            <consortium name="The Broad Institute Genomics Platform"/>
            <consortium name="The Broad Institute Genome Sequencing Center for Infectious Disease"/>
            <person name="Wu L."/>
            <person name="Ma J."/>
        </authorList>
    </citation>
    <scope>NUCLEOTIDE SEQUENCE [LARGE SCALE GENOMIC DNA]</scope>
    <source>
        <strain evidence="2">CCUG 49679</strain>
    </source>
</reference>
<dbReference type="Proteomes" id="UP001596287">
    <property type="component" value="Unassembled WGS sequence"/>
</dbReference>
<accession>A0ABW1PTV0</accession>
<keyword evidence="2" id="KW-1185">Reference proteome</keyword>